<comment type="caution">
    <text evidence="1">The sequence shown here is derived from an EMBL/GenBank/DDBJ whole genome shotgun (WGS) entry which is preliminary data.</text>
</comment>
<dbReference type="EMBL" id="BBJS01000001">
    <property type="protein sequence ID" value="GAN12000.1"/>
    <property type="molecule type" value="Genomic_DNA"/>
</dbReference>
<accession>A0A0C9LZG8</accession>
<evidence type="ECO:0000313" key="1">
    <source>
        <dbReference type="EMBL" id="GAN12000.1"/>
    </source>
</evidence>
<proteinExistence type="predicted"/>
<dbReference type="RefSeq" id="WP_007405747.1">
    <property type="nucleotide sequence ID" value="NZ_BBJS01000001.1"/>
</dbReference>
<dbReference type="GeneID" id="78526825"/>
<sequence>MMIIAWALLQSQVQTPPPPPPPIHGGNVPMTCPIGGETFSGWQMGSYSTYGERPDGRPYSYMQFPFPVPECPDNHLVVFDRFSETDKAALAVLIATPVYAKLVAQKDSAHYRAAWLAARLGRPESAVLGWLQAALWAQTPGPRDGPDTPEMRARRTRYASEFVERVRHLPANISLKDRLWSTARAANQLRQMGDFAGAEAMRRDAMALLGQPGVGEGWDAYLTKLGPVIARQDASAEPLDMIPAREAAYRCAKPGDAPLSAVEVRLCTTPTIAAEIAKLKD</sequence>
<organism evidence="1 2">
    <name type="scientific">Sphingomonas paucimobilis NBRC 13935</name>
    <dbReference type="NCBI Taxonomy" id="1219050"/>
    <lineage>
        <taxon>Bacteria</taxon>
        <taxon>Pseudomonadati</taxon>
        <taxon>Pseudomonadota</taxon>
        <taxon>Alphaproteobacteria</taxon>
        <taxon>Sphingomonadales</taxon>
        <taxon>Sphingomonadaceae</taxon>
        <taxon>Sphingomonas</taxon>
    </lineage>
</organism>
<dbReference type="AlphaFoldDB" id="A0A0C9LZG8"/>
<gene>
    <name evidence="1" type="ORF">SP6_01_00800</name>
</gene>
<protein>
    <submittedName>
        <fullName evidence="1">DNA, contig: SP601</fullName>
    </submittedName>
</protein>
<name>A0A0C9LZG8_SPHPI</name>
<evidence type="ECO:0000313" key="2">
    <source>
        <dbReference type="Proteomes" id="UP000032025"/>
    </source>
</evidence>
<reference evidence="1 2" key="1">
    <citation type="submission" date="2014-08" db="EMBL/GenBank/DDBJ databases">
        <title>Whole genome shotgun sequence of Sphingomonas paucimobilis NBRC 13935.</title>
        <authorList>
            <person name="Hosoyama A."/>
            <person name="Hashimoto M."/>
            <person name="Hosoyama Y."/>
            <person name="Noguchi M."/>
            <person name="Uohara A."/>
            <person name="Ohji S."/>
            <person name="Katano-Makiyama Y."/>
            <person name="Ichikawa N."/>
            <person name="Kimura A."/>
            <person name="Yamazoe A."/>
            <person name="Fujita N."/>
        </authorList>
    </citation>
    <scope>NUCLEOTIDE SEQUENCE [LARGE SCALE GENOMIC DNA]</scope>
    <source>
        <strain evidence="1 2">NBRC 13935</strain>
    </source>
</reference>
<keyword evidence="2" id="KW-1185">Reference proteome</keyword>
<dbReference type="Proteomes" id="UP000032025">
    <property type="component" value="Unassembled WGS sequence"/>
</dbReference>